<feature type="transmembrane region" description="Helical" evidence="9">
    <location>
        <begin position="51"/>
        <end position="74"/>
    </location>
</feature>
<evidence type="ECO:0000256" key="3">
    <source>
        <dbReference type="ARBA" id="ARBA00022553"/>
    </source>
</evidence>
<dbReference type="Pfam" id="PF13796">
    <property type="entry name" value="Sensor"/>
    <property type="match status" value="1"/>
</dbReference>
<evidence type="ECO:0000256" key="4">
    <source>
        <dbReference type="ARBA" id="ARBA00022679"/>
    </source>
</evidence>
<dbReference type="EC" id="2.7.13.3" evidence="2"/>
<keyword evidence="9" id="KW-0812">Transmembrane</keyword>
<evidence type="ECO:0000256" key="1">
    <source>
        <dbReference type="ARBA" id="ARBA00000085"/>
    </source>
</evidence>
<reference evidence="13 14" key="1">
    <citation type="submission" date="2021-01" db="EMBL/GenBank/DDBJ databases">
        <title>Whole genome shotgun sequence of Planotetraspora kaengkrachanensis NBRC 104272.</title>
        <authorList>
            <person name="Komaki H."/>
            <person name="Tamura T."/>
        </authorList>
    </citation>
    <scope>NUCLEOTIDE SEQUENCE [LARGE SCALE GENOMIC DNA]</scope>
    <source>
        <strain evidence="13 14">NBRC 104272</strain>
    </source>
</reference>
<dbReference type="Pfam" id="PF02518">
    <property type="entry name" value="HATPase_c"/>
    <property type="match status" value="1"/>
</dbReference>
<dbReference type="InterPro" id="IPR036890">
    <property type="entry name" value="HATPase_C_sf"/>
</dbReference>
<evidence type="ECO:0000256" key="7">
    <source>
        <dbReference type="ARBA" id="ARBA00022840"/>
    </source>
</evidence>
<dbReference type="Proteomes" id="UP000630097">
    <property type="component" value="Unassembled WGS sequence"/>
</dbReference>
<accession>A0A8J3PXW8</accession>
<dbReference type="EMBL" id="BONV01000036">
    <property type="protein sequence ID" value="GIG83162.1"/>
    <property type="molecule type" value="Genomic_DNA"/>
</dbReference>
<dbReference type="GO" id="GO:0000155">
    <property type="term" value="F:phosphorelay sensor kinase activity"/>
    <property type="evidence" value="ECO:0007669"/>
    <property type="project" value="InterPro"/>
</dbReference>
<feature type="domain" description="Histidine kinase/HSP90-like ATPase" evidence="10">
    <location>
        <begin position="331"/>
        <end position="412"/>
    </location>
</feature>
<dbReference type="InterPro" id="IPR003594">
    <property type="entry name" value="HATPase_dom"/>
</dbReference>
<protein>
    <recommendedName>
        <fullName evidence="2">histidine kinase</fullName>
        <ecNumber evidence="2">2.7.13.3</ecNumber>
    </recommendedName>
</protein>
<dbReference type="Gene3D" id="3.30.565.10">
    <property type="entry name" value="Histidine kinase-like ATPase, C-terminal domain"/>
    <property type="match status" value="1"/>
</dbReference>
<evidence type="ECO:0000259" key="12">
    <source>
        <dbReference type="Pfam" id="PF13796"/>
    </source>
</evidence>
<evidence type="ECO:0000259" key="10">
    <source>
        <dbReference type="Pfam" id="PF02518"/>
    </source>
</evidence>
<feature type="domain" description="Putative sensor" evidence="12">
    <location>
        <begin position="27"/>
        <end position="194"/>
    </location>
</feature>
<dbReference type="GO" id="GO:0016020">
    <property type="term" value="C:membrane"/>
    <property type="evidence" value="ECO:0007669"/>
    <property type="project" value="InterPro"/>
</dbReference>
<dbReference type="GO" id="GO:0046983">
    <property type="term" value="F:protein dimerization activity"/>
    <property type="evidence" value="ECO:0007669"/>
    <property type="project" value="InterPro"/>
</dbReference>
<dbReference type="Gene3D" id="1.20.5.1930">
    <property type="match status" value="1"/>
</dbReference>
<feature type="transmembrane region" description="Helical" evidence="9">
    <location>
        <begin position="118"/>
        <end position="150"/>
    </location>
</feature>
<keyword evidence="8" id="KW-0902">Two-component regulatory system</keyword>
<keyword evidence="5" id="KW-0547">Nucleotide-binding</keyword>
<evidence type="ECO:0000256" key="9">
    <source>
        <dbReference type="SAM" id="Phobius"/>
    </source>
</evidence>
<keyword evidence="9" id="KW-0472">Membrane</keyword>
<keyword evidence="9" id="KW-1133">Transmembrane helix</keyword>
<dbReference type="GO" id="GO:0005524">
    <property type="term" value="F:ATP binding"/>
    <property type="evidence" value="ECO:0007669"/>
    <property type="project" value="UniProtKB-KW"/>
</dbReference>
<proteinExistence type="predicted"/>
<dbReference type="InterPro" id="IPR011712">
    <property type="entry name" value="Sig_transdc_His_kin_sub3_dim/P"/>
</dbReference>
<dbReference type="Pfam" id="PF07730">
    <property type="entry name" value="HisKA_3"/>
    <property type="match status" value="1"/>
</dbReference>
<keyword evidence="3" id="KW-0597">Phosphoprotein</keyword>
<comment type="catalytic activity">
    <reaction evidence="1">
        <text>ATP + protein L-histidine = ADP + protein N-phospho-L-histidine.</text>
        <dbReference type="EC" id="2.7.13.3"/>
    </reaction>
</comment>
<dbReference type="InterPro" id="IPR025828">
    <property type="entry name" value="Put_sensor_dom"/>
</dbReference>
<feature type="transmembrane region" description="Helical" evidence="9">
    <location>
        <begin position="21"/>
        <end position="45"/>
    </location>
</feature>
<evidence type="ECO:0000313" key="14">
    <source>
        <dbReference type="Proteomes" id="UP000630097"/>
    </source>
</evidence>
<keyword evidence="7" id="KW-0067">ATP-binding</keyword>
<dbReference type="SUPFAM" id="SSF55874">
    <property type="entry name" value="ATPase domain of HSP90 chaperone/DNA topoisomerase II/histidine kinase"/>
    <property type="match status" value="1"/>
</dbReference>
<dbReference type="AlphaFoldDB" id="A0A8J3PXW8"/>
<dbReference type="PANTHER" id="PTHR24421">
    <property type="entry name" value="NITRATE/NITRITE SENSOR PROTEIN NARX-RELATED"/>
    <property type="match status" value="1"/>
</dbReference>
<evidence type="ECO:0000256" key="5">
    <source>
        <dbReference type="ARBA" id="ARBA00022741"/>
    </source>
</evidence>
<feature type="domain" description="Signal transduction histidine kinase subgroup 3 dimerisation and phosphoacceptor" evidence="11">
    <location>
        <begin position="223"/>
        <end position="290"/>
    </location>
</feature>
<dbReference type="CDD" id="cd16917">
    <property type="entry name" value="HATPase_UhpB-NarQ-NarX-like"/>
    <property type="match status" value="1"/>
</dbReference>
<name>A0A8J3PXW8_9ACTN</name>
<sequence length="414" mass="44216">MTATDLSTPWDRVRVHWSAPTWLRTVHVATGLPIALAALGVIGGLAVVSVVLSWTVVAPLVALPLLFWAVAIFTRLQRRRFAAYLGVEIAPVPSAAVGRDPIRKMFRDMRSRAVWRQIAYHVVAPMISVAGFVAVIMAWSACLVAAVLAVRLWLVGGGWTGSMLALLAFAVFVAVPWVVQGVTSLDVVAAEALLGPSLNEQLAERVESLQESRAEVVEAADAERRRIERDLHDGTQQRLLGMAMNLGMARATLTDLPDPVREVIAQAHEDSKLVLKELRDVVRGLHPAVLSEEGLDAALSGLAARASFPVRLRVDVAERASPTVEAVAFFVVSEALTNISKHAGASSAEIVVRRAGDRLHLTVADDGRGGAEPGARGGTGLRGLMQRIGSVDGTLRIDSPRGGPTRIEAELPCA</sequence>
<dbReference type="InterPro" id="IPR050482">
    <property type="entry name" value="Sensor_HK_TwoCompSys"/>
</dbReference>
<keyword evidence="14" id="KW-1185">Reference proteome</keyword>
<keyword evidence="4" id="KW-0808">Transferase</keyword>
<organism evidence="13 14">
    <name type="scientific">Planotetraspora kaengkrachanensis</name>
    <dbReference type="NCBI Taxonomy" id="575193"/>
    <lineage>
        <taxon>Bacteria</taxon>
        <taxon>Bacillati</taxon>
        <taxon>Actinomycetota</taxon>
        <taxon>Actinomycetes</taxon>
        <taxon>Streptosporangiales</taxon>
        <taxon>Streptosporangiaceae</taxon>
        <taxon>Planotetraspora</taxon>
    </lineage>
</organism>
<evidence type="ECO:0000256" key="8">
    <source>
        <dbReference type="ARBA" id="ARBA00023012"/>
    </source>
</evidence>
<comment type="caution">
    <text evidence="13">The sequence shown here is derived from an EMBL/GenBank/DDBJ whole genome shotgun (WGS) entry which is preliminary data.</text>
</comment>
<keyword evidence="6 13" id="KW-0418">Kinase</keyword>
<feature type="transmembrane region" description="Helical" evidence="9">
    <location>
        <begin position="162"/>
        <end position="179"/>
    </location>
</feature>
<dbReference type="RefSeq" id="WP_203886481.1">
    <property type="nucleotide sequence ID" value="NZ_BAABHH010000022.1"/>
</dbReference>
<gene>
    <name evidence="13" type="ORF">Pka01_62890</name>
</gene>
<evidence type="ECO:0000313" key="13">
    <source>
        <dbReference type="EMBL" id="GIG83162.1"/>
    </source>
</evidence>
<dbReference type="PANTHER" id="PTHR24421:SF10">
    <property type="entry name" value="NITRATE_NITRITE SENSOR PROTEIN NARQ"/>
    <property type="match status" value="1"/>
</dbReference>
<evidence type="ECO:0000259" key="11">
    <source>
        <dbReference type="Pfam" id="PF07730"/>
    </source>
</evidence>
<evidence type="ECO:0000256" key="2">
    <source>
        <dbReference type="ARBA" id="ARBA00012438"/>
    </source>
</evidence>
<evidence type="ECO:0000256" key="6">
    <source>
        <dbReference type="ARBA" id="ARBA00022777"/>
    </source>
</evidence>